<sequence length="462" mass="51435">MAAEGTQSLASLAMSTLRPKDRAACSHLSEPSALGLPPALSPRGSQPRTPPLPPLPPLSDRMLWLTAISPPLNQTDTVGAMYAQLAKAAVLSARLHAPSLQPHLMYLTDCTHPPSAAPRRTCGEADALTRWMTRHRVRVHFWRLSFWDSLPDIIRKARNPMTFNSYGTYAKLDAPLLVEQLRRAEPARLPPTEYVLYTDLDVLFTADPRRALLSARPRLLAAAPDLLAHGINSGVVLFNTSGFAEQHQPLLAFGRKHSFRLGLMEQGLLNHYFAMAHQTLSEAFNMRSFLRCLPPAGFAAAAADPSLLCDHNGSEARRANSSAEAVPRQWDGHQYAQVKASEQRPKSVFLSGGKYLNAAPPRCDEGFLWHFHGFKPWEAHAWFARLKRENENGIEHEGADGIPAGWERFPSNVIFCDRCFLIKTAHIVAAWDDLLELAERREYEEQSDASEQQSIVVQIPVR</sequence>
<comment type="caution">
    <text evidence="2">The sequence shown here is derived from an EMBL/GenBank/DDBJ whole genome shotgun (WGS) entry which is preliminary data.</text>
</comment>
<dbReference type="AlphaFoldDB" id="A0AB34JV44"/>
<protein>
    <recommendedName>
        <fullName evidence="4">Nucleotide-diphospho-sugar transferase domain-containing protein</fullName>
    </recommendedName>
</protein>
<feature type="compositionally biased region" description="Low complexity" evidence="1">
    <location>
        <begin position="28"/>
        <end position="45"/>
    </location>
</feature>
<organism evidence="2 3">
    <name type="scientific">Prymnesium parvum</name>
    <name type="common">Toxic golden alga</name>
    <dbReference type="NCBI Taxonomy" id="97485"/>
    <lineage>
        <taxon>Eukaryota</taxon>
        <taxon>Haptista</taxon>
        <taxon>Haptophyta</taxon>
        <taxon>Prymnesiophyceae</taxon>
        <taxon>Prymnesiales</taxon>
        <taxon>Prymnesiaceae</taxon>
        <taxon>Prymnesium</taxon>
    </lineage>
</organism>
<reference evidence="2 3" key="1">
    <citation type="journal article" date="2024" name="Science">
        <title>Giant polyketide synthase enzymes in the biosynthesis of giant marine polyether toxins.</title>
        <authorList>
            <person name="Fallon T.R."/>
            <person name="Shende V.V."/>
            <person name="Wierzbicki I.H."/>
            <person name="Pendleton A.L."/>
            <person name="Watervoot N.F."/>
            <person name="Auber R.P."/>
            <person name="Gonzalez D.J."/>
            <person name="Wisecaver J.H."/>
            <person name="Moore B.S."/>
        </authorList>
    </citation>
    <scope>NUCLEOTIDE SEQUENCE [LARGE SCALE GENOMIC DNA]</scope>
    <source>
        <strain evidence="2 3">12B1</strain>
    </source>
</reference>
<name>A0AB34JV44_PRYPA</name>
<dbReference type="EMBL" id="JBGBPQ010000005">
    <property type="protein sequence ID" value="KAL1524783.1"/>
    <property type="molecule type" value="Genomic_DNA"/>
</dbReference>
<evidence type="ECO:0000313" key="3">
    <source>
        <dbReference type="Proteomes" id="UP001515480"/>
    </source>
</evidence>
<evidence type="ECO:0008006" key="4">
    <source>
        <dbReference type="Google" id="ProtNLM"/>
    </source>
</evidence>
<feature type="region of interest" description="Disordered" evidence="1">
    <location>
        <begin position="20"/>
        <end position="56"/>
    </location>
</feature>
<dbReference type="InterPro" id="IPR029044">
    <property type="entry name" value="Nucleotide-diphossugar_trans"/>
</dbReference>
<dbReference type="Proteomes" id="UP001515480">
    <property type="component" value="Unassembled WGS sequence"/>
</dbReference>
<dbReference type="SUPFAM" id="SSF53448">
    <property type="entry name" value="Nucleotide-diphospho-sugar transferases"/>
    <property type="match status" value="1"/>
</dbReference>
<keyword evidence="3" id="KW-1185">Reference proteome</keyword>
<evidence type="ECO:0000313" key="2">
    <source>
        <dbReference type="EMBL" id="KAL1524783.1"/>
    </source>
</evidence>
<accession>A0AB34JV44</accession>
<proteinExistence type="predicted"/>
<dbReference type="Gene3D" id="3.90.550.10">
    <property type="entry name" value="Spore Coat Polysaccharide Biosynthesis Protein SpsA, Chain A"/>
    <property type="match status" value="1"/>
</dbReference>
<evidence type="ECO:0000256" key="1">
    <source>
        <dbReference type="SAM" id="MobiDB-lite"/>
    </source>
</evidence>
<gene>
    <name evidence="2" type="ORF">AB1Y20_019664</name>
</gene>